<gene>
    <name evidence="1" type="ORF">TRIVIDRAFT_64034</name>
</gene>
<dbReference type="OrthoDB" id="10663489at2759"/>
<dbReference type="VEuPathDB" id="FungiDB:TRIVIDRAFT_64034"/>
<evidence type="ECO:0000313" key="1">
    <source>
        <dbReference type="EMBL" id="EHK23530.1"/>
    </source>
</evidence>
<dbReference type="GeneID" id="25796555"/>
<accession>G9MNS7</accession>
<evidence type="ECO:0000313" key="2">
    <source>
        <dbReference type="Proteomes" id="UP000007115"/>
    </source>
</evidence>
<dbReference type="Proteomes" id="UP000007115">
    <property type="component" value="Unassembled WGS sequence"/>
</dbReference>
<dbReference type="EMBL" id="ABDF02000005">
    <property type="protein sequence ID" value="EHK23530.1"/>
    <property type="molecule type" value="Genomic_DNA"/>
</dbReference>
<dbReference type="HOGENOM" id="CLU_915456_0_0_1"/>
<keyword evidence="2" id="KW-1185">Reference proteome</keyword>
<comment type="caution">
    <text evidence="1">The sequence shown here is derived from an EMBL/GenBank/DDBJ whole genome shotgun (WGS) entry which is preliminary data.</text>
</comment>
<name>G9MNS7_HYPVG</name>
<sequence>MHPSVNGKSSAERLRAKDTVWKLVIVRKPQGLAPDRDADCLTQGCQWRKRDAHLIGSHAQADDGFGILGALDHMTGIRRCFNAHREVASKSKVGVCESTQRRAGSREVVQAQPASRIKLVPRADPGLLFGRCQPKTKIYTLQTLRPASPQANGWLGPQVEMAAKELRTLPSRDHAGTRPARSKRGESWQLRVRYSSSPRASLDLTLLTQIVYMSLTLDGSPLFWNRANCKYYTVLRTGHQVDGSGACQCLISLPGTDDKPAATLVLALLGSKVARQSVARRGCSTLLLRPVSGGQYISDDGFNR</sequence>
<protein>
    <submittedName>
        <fullName evidence="1">Uncharacterized protein</fullName>
    </submittedName>
</protein>
<reference evidence="1 2" key="1">
    <citation type="journal article" date="2011" name="Genome Biol.">
        <title>Comparative genome sequence analysis underscores mycoparasitism as the ancestral life style of Trichoderma.</title>
        <authorList>
            <person name="Kubicek C.P."/>
            <person name="Herrera-Estrella A."/>
            <person name="Seidl-Seiboth V."/>
            <person name="Martinez D.A."/>
            <person name="Druzhinina I.S."/>
            <person name="Thon M."/>
            <person name="Zeilinger S."/>
            <person name="Casas-Flores S."/>
            <person name="Horwitz B.A."/>
            <person name="Mukherjee P.K."/>
            <person name="Mukherjee M."/>
            <person name="Kredics L."/>
            <person name="Alcaraz L.D."/>
            <person name="Aerts A."/>
            <person name="Antal Z."/>
            <person name="Atanasova L."/>
            <person name="Cervantes-Badillo M.G."/>
            <person name="Challacombe J."/>
            <person name="Chertkov O."/>
            <person name="McCluskey K."/>
            <person name="Coulpier F."/>
            <person name="Deshpande N."/>
            <person name="von Doehren H."/>
            <person name="Ebbole D.J."/>
            <person name="Esquivel-Naranjo E.U."/>
            <person name="Fekete E."/>
            <person name="Flipphi M."/>
            <person name="Glaser F."/>
            <person name="Gomez-Rodriguez E.Y."/>
            <person name="Gruber S."/>
            <person name="Han C."/>
            <person name="Henrissat B."/>
            <person name="Hermosa R."/>
            <person name="Hernandez-Onate M."/>
            <person name="Karaffa L."/>
            <person name="Kosti I."/>
            <person name="Le Crom S."/>
            <person name="Lindquist E."/>
            <person name="Lucas S."/>
            <person name="Luebeck M."/>
            <person name="Luebeck P.S."/>
            <person name="Margeot A."/>
            <person name="Metz B."/>
            <person name="Misra M."/>
            <person name="Nevalainen H."/>
            <person name="Omann M."/>
            <person name="Packer N."/>
            <person name="Perrone G."/>
            <person name="Uresti-Rivera E.E."/>
            <person name="Salamov A."/>
            <person name="Schmoll M."/>
            <person name="Seiboth B."/>
            <person name="Shapiro H."/>
            <person name="Sukno S."/>
            <person name="Tamayo-Ramos J.A."/>
            <person name="Tisch D."/>
            <person name="Wiest A."/>
            <person name="Wilkinson H.H."/>
            <person name="Zhang M."/>
            <person name="Coutinho P.M."/>
            <person name="Kenerley C.M."/>
            <person name="Monte E."/>
            <person name="Baker S.E."/>
            <person name="Grigoriev I.V."/>
        </authorList>
    </citation>
    <scope>NUCLEOTIDE SEQUENCE [LARGE SCALE GENOMIC DNA]</scope>
    <source>
        <strain evidence="2">Gv29-8 / FGSC 10586</strain>
    </source>
</reference>
<dbReference type="RefSeq" id="XP_013957748.1">
    <property type="nucleotide sequence ID" value="XM_014102273.1"/>
</dbReference>
<organism evidence="1 2">
    <name type="scientific">Hypocrea virens (strain Gv29-8 / FGSC 10586)</name>
    <name type="common">Gliocladium virens</name>
    <name type="synonym">Trichoderma virens</name>
    <dbReference type="NCBI Taxonomy" id="413071"/>
    <lineage>
        <taxon>Eukaryota</taxon>
        <taxon>Fungi</taxon>
        <taxon>Dikarya</taxon>
        <taxon>Ascomycota</taxon>
        <taxon>Pezizomycotina</taxon>
        <taxon>Sordariomycetes</taxon>
        <taxon>Hypocreomycetidae</taxon>
        <taxon>Hypocreales</taxon>
        <taxon>Hypocreaceae</taxon>
        <taxon>Trichoderma</taxon>
    </lineage>
</organism>
<dbReference type="AlphaFoldDB" id="G9MNS7"/>
<proteinExistence type="predicted"/>
<dbReference type="InParanoid" id="G9MNS7"/>